<dbReference type="Proteomes" id="UP001265550">
    <property type="component" value="Unassembled WGS sequence"/>
</dbReference>
<comment type="caution">
    <text evidence="1">The sequence shown here is derived from an EMBL/GenBank/DDBJ whole genome shotgun (WGS) entry which is preliminary data.</text>
</comment>
<gene>
    <name evidence="1" type="ORF">J2X09_005318</name>
</gene>
<evidence type="ECO:0000313" key="2">
    <source>
        <dbReference type="Proteomes" id="UP001265550"/>
    </source>
</evidence>
<sequence>MEYQQILISLPNHEADRAAAAARIEAHQKQIARETAEAVSGVFESALKTSHAHTFVMVSRHTLAELGVLDKIGRHLIGASLPKLSDHYEAALTLLAQQHDKVLQGDLYGAVFRGNVFYGGSRHDPLSQLPLALEVEDLAFADDDTPRAENQARFVHLATFKRLHALLGELVQQDKTSPDVIAPADNPNELLDAKTFAQRMGATDQTVYNREKAGLLISVLPPKRMRKRGFPSFQLSPRLNQELHQLAIAMYRSHGQDMTFYWHFLRTRHQDLGGSTGVEFLLNRISDPSLLDLEQSERQAIFLALAEEDMLRASA</sequence>
<dbReference type="RefSeq" id="WP_204735661.1">
    <property type="nucleotide sequence ID" value="NZ_JAVDWE010000031.1"/>
</dbReference>
<evidence type="ECO:0000313" key="1">
    <source>
        <dbReference type="EMBL" id="MDR7097542.1"/>
    </source>
</evidence>
<reference evidence="1 2" key="1">
    <citation type="submission" date="2023-07" db="EMBL/GenBank/DDBJ databases">
        <title>Sorghum-associated microbial communities from plants grown in Nebraska, USA.</title>
        <authorList>
            <person name="Schachtman D."/>
        </authorList>
    </citation>
    <scope>NUCLEOTIDE SEQUENCE [LARGE SCALE GENOMIC DNA]</scope>
    <source>
        <strain evidence="1 2">BE240</strain>
    </source>
</reference>
<name>A0ABU1VJ76_9BURK</name>
<organism evidence="1 2">
    <name type="scientific">Hydrogenophaga laconesensis</name>
    <dbReference type="NCBI Taxonomy" id="1805971"/>
    <lineage>
        <taxon>Bacteria</taxon>
        <taxon>Pseudomonadati</taxon>
        <taxon>Pseudomonadota</taxon>
        <taxon>Betaproteobacteria</taxon>
        <taxon>Burkholderiales</taxon>
        <taxon>Comamonadaceae</taxon>
        <taxon>Hydrogenophaga</taxon>
    </lineage>
</organism>
<keyword evidence="2" id="KW-1185">Reference proteome</keyword>
<proteinExistence type="predicted"/>
<dbReference type="EMBL" id="JAVDWE010000031">
    <property type="protein sequence ID" value="MDR7097542.1"/>
    <property type="molecule type" value="Genomic_DNA"/>
</dbReference>
<accession>A0ABU1VJ76</accession>
<protein>
    <submittedName>
        <fullName evidence="1">Uncharacterized protein</fullName>
    </submittedName>
</protein>